<dbReference type="Gene3D" id="2.60.120.330">
    <property type="entry name" value="B-lactam Antibiotic, Isopenicillin N Synthase, Chain"/>
    <property type="match status" value="1"/>
</dbReference>
<evidence type="ECO:0000256" key="6">
    <source>
        <dbReference type="ARBA" id="ARBA00023004"/>
    </source>
</evidence>
<sequence length="401" mass="44439">MASLVPSSCLCANTSDHPLADEKTSTHDYNQGVKHLVDTACNLHSIPFMYILPVIPPACPSTACHPSIPVIDLDGLNELSSERRILAVQSISSACAEWGFFQIVNHGIKASLMEEMLKSVEGFFSLTWEEKMKYASDDVMNPVRYGTSLNTSTPHVLHWRDYLRHFGHPIESSFHLWPNNPSNYREVAKKYLEDVWKLAMKISSAISEGLGLEKDYIEKSLGEGCQIVASNYYPPCPEPHLTLGLSAHSDHGGLTILMQNDVDGLQVRYNGTWIPVHHVPGTLVVNIGDYLEILSNGRYKSVEHRAVVNEEKTRISIAVGHGPDLNSVIAPARSLVDEKDEPPLYKPIVYRDYMRCQQSSTVRGKEPLGIIKTNTSSTSSPSLEISYPLESASSKIPSPDN</sequence>
<feature type="compositionally biased region" description="Low complexity" evidence="10">
    <location>
        <begin position="370"/>
        <end position="386"/>
    </location>
</feature>
<dbReference type="GO" id="GO:0005737">
    <property type="term" value="C:cytoplasm"/>
    <property type="evidence" value="ECO:0007669"/>
    <property type="project" value="UniProtKB-SubCell"/>
</dbReference>
<comment type="caution">
    <text evidence="12">The sequence shown here is derived from an EMBL/GenBank/DDBJ whole genome shotgun (WGS) entry which is preliminary data.</text>
</comment>
<organism evidence="12 13">
    <name type="scientific">Papaver nudicaule</name>
    <name type="common">Iceland poppy</name>
    <dbReference type="NCBI Taxonomy" id="74823"/>
    <lineage>
        <taxon>Eukaryota</taxon>
        <taxon>Viridiplantae</taxon>
        <taxon>Streptophyta</taxon>
        <taxon>Embryophyta</taxon>
        <taxon>Tracheophyta</taxon>
        <taxon>Spermatophyta</taxon>
        <taxon>Magnoliopsida</taxon>
        <taxon>Ranunculales</taxon>
        <taxon>Papaveraceae</taxon>
        <taxon>Papaveroideae</taxon>
        <taxon>Papaver</taxon>
    </lineage>
</organism>
<dbReference type="PANTHER" id="PTHR47991">
    <property type="entry name" value="OXOGLUTARATE/IRON-DEPENDENT DIOXYGENASE"/>
    <property type="match status" value="1"/>
</dbReference>
<dbReference type="PROSITE" id="PS51471">
    <property type="entry name" value="FE2OG_OXY"/>
    <property type="match status" value="1"/>
</dbReference>
<keyword evidence="7" id="KW-0539">Nucleus</keyword>
<accession>A0AA41VBR1</accession>
<dbReference type="SUPFAM" id="SSF51197">
    <property type="entry name" value="Clavaminate synthase-like"/>
    <property type="match status" value="1"/>
</dbReference>
<dbReference type="GO" id="GO:0005634">
    <property type="term" value="C:nucleus"/>
    <property type="evidence" value="ECO:0007669"/>
    <property type="project" value="UniProtKB-SubCell"/>
</dbReference>
<keyword evidence="5 9" id="KW-0479">Metal-binding</keyword>
<dbReference type="GO" id="GO:0016491">
    <property type="term" value="F:oxidoreductase activity"/>
    <property type="evidence" value="ECO:0007669"/>
    <property type="project" value="UniProtKB-KW"/>
</dbReference>
<evidence type="ECO:0000256" key="8">
    <source>
        <dbReference type="ARBA" id="ARBA00059922"/>
    </source>
</evidence>
<evidence type="ECO:0000313" key="13">
    <source>
        <dbReference type="Proteomes" id="UP001177140"/>
    </source>
</evidence>
<comment type="function">
    <text evidence="8">Involved in the regulation of shoot development and salicylic acid (SA) homeostasis.</text>
</comment>
<dbReference type="Pfam" id="PF03171">
    <property type="entry name" value="2OG-FeII_Oxy"/>
    <property type="match status" value="1"/>
</dbReference>
<dbReference type="InterPro" id="IPR026992">
    <property type="entry name" value="DIOX_N"/>
</dbReference>
<evidence type="ECO:0000256" key="3">
    <source>
        <dbReference type="ARBA" id="ARBA00008056"/>
    </source>
</evidence>
<evidence type="ECO:0000256" key="5">
    <source>
        <dbReference type="ARBA" id="ARBA00022723"/>
    </source>
</evidence>
<dbReference type="FunFam" id="2.60.120.330:FF:000015">
    <property type="entry name" value="Protein DMR6-LIKE OXYGENASE 1"/>
    <property type="match status" value="1"/>
</dbReference>
<evidence type="ECO:0000256" key="10">
    <source>
        <dbReference type="SAM" id="MobiDB-lite"/>
    </source>
</evidence>
<comment type="similarity">
    <text evidence="3 9">Belongs to the iron/ascorbate-dependent oxidoreductase family.</text>
</comment>
<dbReference type="InterPro" id="IPR027443">
    <property type="entry name" value="IPNS-like_sf"/>
</dbReference>
<evidence type="ECO:0000313" key="12">
    <source>
        <dbReference type="EMBL" id="MCL7034998.1"/>
    </source>
</evidence>
<comment type="subcellular location">
    <subcellularLocation>
        <location evidence="2">Cytoplasm</location>
    </subcellularLocation>
    <subcellularLocation>
        <location evidence="1">Nucleus</location>
    </subcellularLocation>
</comment>
<protein>
    <recommendedName>
        <fullName evidence="11">Fe2OG dioxygenase domain-containing protein</fullName>
    </recommendedName>
</protein>
<keyword evidence="13" id="KW-1185">Reference proteome</keyword>
<evidence type="ECO:0000259" key="11">
    <source>
        <dbReference type="PROSITE" id="PS51471"/>
    </source>
</evidence>
<evidence type="ECO:0000256" key="1">
    <source>
        <dbReference type="ARBA" id="ARBA00004123"/>
    </source>
</evidence>
<dbReference type="Pfam" id="PF14226">
    <property type="entry name" value="DIOX_N"/>
    <property type="match status" value="1"/>
</dbReference>
<feature type="region of interest" description="Disordered" evidence="10">
    <location>
        <begin position="364"/>
        <end position="401"/>
    </location>
</feature>
<name>A0AA41VBR1_PAPNU</name>
<keyword evidence="4" id="KW-0963">Cytoplasm</keyword>
<evidence type="ECO:0000256" key="9">
    <source>
        <dbReference type="RuleBase" id="RU003682"/>
    </source>
</evidence>
<dbReference type="InterPro" id="IPR044861">
    <property type="entry name" value="IPNS-like_FE2OG_OXY"/>
</dbReference>
<dbReference type="EMBL" id="JAJJMA010152215">
    <property type="protein sequence ID" value="MCL7034998.1"/>
    <property type="molecule type" value="Genomic_DNA"/>
</dbReference>
<evidence type="ECO:0000256" key="7">
    <source>
        <dbReference type="ARBA" id="ARBA00023242"/>
    </source>
</evidence>
<proteinExistence type="inferred from homology"/>
<dbReference type="AlphaFoldDB" id="A0AA41VBR1"/>
<keyword evidence="6 9" id="KW-0408">Iron</keyword>
<feature type="domain" description="Fe2OG dioxygenase" evidence="11">
    <location>
        <begin position="221"/>
        <end position="323"/>
    </location>
</feature>
<dbReference type="Proteomes" id="UP001177140">
    <property type="component" value="Unassembled WGS sequence"/>
</dbReference>
<reference evidence="12" key="1">
    <citation type="submission" date="2022-03" db="EMBL/GenBank/DDBJ databases">
        <title>A functionally conserved STORR gene fusion in Papaver species that diverged 16.8 million years ago.</title>
        <authorList>
            <person name="Catania T."/>
        </authorList>
    </citation>
    <scope>NUCLEOTIDE SEQUENCE</scope>
    <source>
        <strain evidence="12">S-191538</strain>
    </source>
</reference>
<dbReference type="InterPro" id="IPR050295">
    <property type="entry name" value="Plant_2OG-oxidoreductases"/>
</dbReference>
<evidence type="ECO:0000256" key="2">
    <source>
        <dbReference type="ARBA" id="ARBA00004496"/>
    </source>
</evidence>
<gene>
    <name evidence="12" type="ORF">MKW94_007562</name>
</gene>
<keyword evidence="9" id="KW-0560">Oxidoreductase</keyword>
<dbReference type="GO" id="GO:0046872">
    <property type="term" value="F:metal ion binding"/>
    <property type="evidence" value="ECO:0007669"/>
    <property type="project" value="UniProtKB-KW"/>
</dbReference>
<feature type="compositionally biased region" description="Polar residues" evidence="10">
    <location>
        <begin position="391"/>
        <end position="401"/>
    </location>
</feature>
<evidence type="ECO:0000256" key="4">
    <source>
        <dbReference type="ARBA" id="ARBA00022490"/>
    </source>
</evidence>
<dbReference type="InterPro" id="IPR005123">
    <property type="entry name" value="Oxoglu/Fe-dep_dioxygenase_dom"/>
</dbReference>